<keyword evidence="2" id="KW-1185">Reference proteome</keyword>
<reference evidence="1" key="1">
    <citation type="submission" date="2019-01" db="EMBL/GenBank/DDBJ databases">
        <title>Colletotrichum abscissum LGMF1257.</title>
        <authorList>
            <person name="Baroncelli R."/>
        </authorList>
    </citation>
    <scope>NUCLEOTIDE SEQUENCE</scope>
    <source>
        <strain evidence="1">Ca142</strain>
    </source>
</reference>
<comment type="caution">
    <text evidence="1">The sequence shown here is derived from an EMBL/GenBank/DDBJ whole genome shotgun (WGS) entry which is preliminary data.</text>
</comment>
<name>A0A9P9X2Z4_9PEZI</name>
<sequence length="55" mass="5906">MSVGATLKTLDSTPLLGLKIGPAGVDLDVYPSTTRARPLGDERWHLSKPGSLYRP</sequence>
<evidence type="ECO:0000313" key="1">
    <source>
        <dbReference type="EMBL" id="KAI3533217.1"/>
    </source>
</evidence>
<gene>
    <name evidence="1" type="ORF">CABS02_13650</name>
</gene>
<dbReference type="Proteomes" id="UP001056436">
    <property type="component" value="Unassembled WGS sequence"/>
</dbReference>
<accession>A0A9P9X2Z4</accession>
<evidence type="ECO:0000313" key="2">
    <source>
        <dbReference type="Proteomes" id="UP001056436"/>
    </source>
</evidence>
<organism evidence="1 2">
    <name type="scientific">Colletotrichum abscissum</name>
    <dbReference type="NCBI Taxonomy" id="1671311"/>
    <lineage>
        <taxon>Eukaryota</taxon>
        <taxon>Fungi</taxon>
        <taxon>Dikarya</taxon>
        <taxon>Ascomycota</taxon>
        <taxon>Pezizomycotina</taxon>
        <taxon>Sordariomycetes</taxon>
        <taxon>Hypocreomycetidae</taxon>
        <taxon>Glomerellales</taxon>
        <taxon>Glomerellaceae</taxon>
        <taxon>Colletotrichum</taxon>
        <taxon>Colletotrichum acutatum species complex</taxon>
    </lineage>
</organism>
<protein>
    <submittedName>
        <fullName evidence="1">Uncharacterized protein</fullName>
    </submittedName>
</protein>
<dbReference type="AlphaFoldDB" id="A0A9P9X2Z4"/>
<dbReference type="EMBL" id="SDAQ01000159">
    <property type="protein sequence ID" value="KAI3533217.1"/>
    <property type="molecule type" value="Genomic_DNA"/>
</dbReference>
<proteinExistence type="predicted"/>